<proteinExistence type="predicted"/>
<protein>
    <submittedName>
        <fullName evidence="1">Uncharacterized protein</fullName>
    </submittedName>
</protein>
<comment type="caution">
    <text evidence="1">The sequence shown here is derived from an EMBL/GenBank/DDBJ whole genome shotgun (WGS) entry which is preliminary data.</text>
</comment>
<accession>A0A0V1BIX0</accession>
<keyword evidence="2" id="KW-1185">Reference proteome</keyword>
<dbReference type="AlphaFoldDB" id="A0A0V1BIX0"/>
<evidence type="ECO:0000313" key="1">
    <source>
        <dbReference type="EMBL" id="KRY37172.1"/>
    </source>
</evidence>
<organism evidence="1 2">
    <name type="scientific">Trichinella spiralis</name>
    <name type="common">Trichina worm</name>
    <dbReference type="NCBI Taxonomy" id="6334"/>
    <lineage>
        <taxon>Eukaryota</taxon>
        <taxon>Metazoa</taxon>
        <taxon>Ecdysozoa</taxon>
        <taxon>Nematoda</taxon>
        <taxon>Enoplea</taxon>
        <taxon>Dorylaimia</taxon>
        <taxon>Trichinellida</taxon>
        <taxon>Trichinellidae</taxon>
        <taxon>Trichinella</taxon>
    </lineage>
</organism>
<gene>
    <name evidence="1" type="ORF">T01_7160</name>
</gene>
<sequence length="64" mass="7099">MARMHPNGTGCQGIVLAMRKVRTALGNCLPIMYTYFRFPGNDIVPNEVFLPPQYAKLLILVSGC</sequence>
<dbReference type="EMBL" id="JYDH01000036">
    <property type="protein sequence ID" value="KRY37172.1"/>
    <property type="molecule type" value="Genomic_DNA"/>
</dbReference>
<name>A0A0V1BIX0_TRISP</name>
<dbReference type="InParanoid" id="A0A0V1BIX0"/>
<evidence type="ECO:0000313" key="2">
    <source>
        <dbReference type="Proteomes" id="UP000054776"/>
    </source>
</evidence>
<dbReference type="Proteomes" id="UP000054776">
    <property type="component" value="Unassembled WGS sequence"/>
</dbReference>
<reference evidence="1 2" key="1">
    <citation type="submission" date="2015-01" db="EMBL/GenBank/DDBJ databases">
        <title>Evolution of Trichinella species and genotypes.</title>
        <authorList>
            <person name="Korhonen P.K."/>
            <person name="Edoardo P."/>
            <person name="Giuseppe L.R."/>
            <person name="Gasser R.B."/>
        </authorList>
    </citation>
    <scope>NUCLEOTIDE SEQUENCE [LARGE SCALE GENOMIC DNA]</scope>
    <source>
        <strain evidence="1">ISS3</strain>
    </source>
</reference>